<feature type="transmembrane region" description="Helical" evidence="10">
    <location>
        <begin position="67"/>
        <end position="91"/>
    </location>
</feature>
<evidence type="ECO:0000256" key="9">
    <source>
        <dbReference type="ARBA" id="ARBA00023136"/>
    </source>
</evidence>
<feature type="transmembrane region" description="Helical" evidence="10">
    <location>
        <begin position="407"/>
        <end position="428"/>
    </location>
</feature>
<feature type="transmembrane region" description="Helical" evidence="10">
    <location>
        <begin position="291"/>
        <end position="313"/>
    </location>
</feature>
<feature type="transmembrane region" description="Helical" evidence="10">
    <location>
        <begin position="376"/>
        <end position="395"/>
    </location>
</feature>
<dbReference type="Pfam" id="PF02386">
    <property type="entry name" value="TrkH"/>
    <property type="match status" value="1"/>
</dbReference>
<protein>
    <submittedName>
        <fullName evidence="11">ATPase</fullName>
    </submittedName>
</protein>
<feature type="transmembrane region" description="Helical" evidence="10">
    <location>
        <begin position="37"/>
        <end position="55"/>
    </location>
</feature>
<keyword evidence="5 10" id="KW-0812">Transmembrane</keyword>
<feature type="transmembrane region" description="Helical" evidence="10">
    <location>
        <begin position="182"/>
        <end position="204"/>
    </location>
</feature>
<evidence type="ECO:0000256" key="2">
    <source>
        <dbReference type="ARBA" id="ARBA00022448"/>
    </source>
</evidence>
<dbReference type="PANTHER" id="PTHR32024">
    <property type="entry name" value="TRK SYSTEM POTASSIUM UPTAKE PROTEIN TRKG-RELATED"/>
    <property type="match status" value="1"/>
</dbReference>
<dbReference type="Proteomes" id="UP000318453">
    <property type="component" value="Chromosome"/>
</dbReference>
<dbReference type="InterPro" id="IPR003445">
    <property type="entry name" value="Cat_transpt"/>
</dbReference>
<organism evidence="11 12">
    <name type="scientific">Euhalothece natronophila Z-M001</name>
    <dbReference type="NCBI Taxonomy" id="522448"/>
    <lineage>
        <taxon>Bacteria</taxon>
        <taxon>Bacillati</taxon>
        <taxon>Cyanobacteriota</taxon>
        <taxon>Cyanophyceae</taxon>
        <taxon>Oscillatoriophycideae</taxon>
        <taxon>Chroococcales</taxon>
        <taxon>Halothecacae</taxon>
        <taxon>Halothece cluster</taxon>
        <taxon>Euhalothece</taxon>
    </lineage>
</organism>
<evidence type="ECO:0000256" key="5">
    <source>
        <dbReference type="ARBA" id="ARBA00022692"/>
    </source>
</evidence>
<gene>
    <name evidence="11" type="ORF">FRE64_15710</name>
</gene>
<accession>A0A5B8NT94</accession>
<keyword evidence="3" id="KW-1003">Cell membrane</keyword>
<dbReference type="EMBL" id="CP042326">
    <property type="protein sequence ID" value="QDZ41260.1"/>
    <property type="molecule type" value="Genomic_DNA"/>
</dbReference>
<keyword evidence="2" id="KW-0813">Transport</keyword>
<reference evidence="11" key="1">
    <citation type="submission" date="2019-08" db="EMBL/GenBank/DDBJ databases">
        <title>Carotenoids and Carotenoid Binding Proteins in the Halophilic Cyanobacterium Euhalothece sp. ZM00.</title>
        <authorList>
            <person name="Cho S.M."/>
            <person name="Song J.Y."/>
            <person name="Park Y.-I."/>
        </authorList>
    </citation>
    <scope>NUCLEOTIDE SEQUENCE [LARGE SCALE GENOMIC DNA]</scope>
    <source>
        <strain evidence="11">Z-M001</strain>
    </source>
</reference>
<evidence type="ECO:0000256" key="10">
    <source>
        <dbReference type="SAM" id="Phobius"/>
    </source>
</evidence>
<keyword evidence="4" id="KW-0633">Potassium transport</keyword>
<proteinExistence type="predicted"/>
<evidence type="ECO:0000313" key="12">
    <source>
        <dbReference type="Proteomes" id="UP000318453"/>
    </source>
</evidence>
<dbReference type="AlphaFoldDB" id="A0A5B8NT94"/>
<dbReference type="PANTHER" id="PTHR32024:SF1">
    <property type="entry name" value="KTR SYSTEM POTASSIUM UPTAKE PROTEIN B"/>
    <property type="match status" value="1"/>
</dbReference>
<keyword evidence="8" id="KW-0406">Ion transport</keyword>
<evidence type="ECO:0000256" key="4">
    <source>
        <dbReference type="ARBA" id="ARBA00022538"/>
    </source>
</evidence>
<name>A0A5B8NT94_9CHRO</name>
<dbReference type="OrthoDB" id="9810952at2"/>
<dbReference type="RefSeq" id="WP_146297094.1">
    <property type="nucleotide sequence ID" value="NZ_CP042326.1"/>
</dbReference>
<keyword evidence="7 10" id="KW-1133">Transmembrane helix</keyword>
<dbReference type="GO" id="GO:0015379">
    <property type="term" value="F:potassium:chloride symporter activity"/>
    <property type="evidence" value="ECO:0007669"/>
    <property type="project" value="InterPro"/>
</dbReference>
<evidence type="ECO:0000256" key="3">
    <source>
        <dbReference type="ARBA" id="ARBA00022475"/>
    </source>
</evidence>
<feature type="transmembrane region" description="Helical" evidence="10">
    <location>
        <begin position="225"/>
        <end position="247"/>
    </location>
</feature>
<keyword evidence="6" id="KW-0630">Potassium</keyword>
<feature type="transmembrane region" description="Helical" evidence="10">
    <location>
        <begin position="118"/>
        <end position="141"/>
    </location>
</feature>
<dbReference type="KEGG" id="enn:FRE64_15710"/>
<keyword evidence="12" id="KW-1185">Reference proteome</keyword>
<dbReference type="InterPro" id="IPR004772">
    <property type="entry name" value="TrkH"/>
</dbReference>
<sequence length="446" mass="48649">MTIARTICLGFIAVISVGTILLLFPITTSDGSWNDPITALFTATSAVCVTGLAVVDTGTHFSFWGQLIILFLIQIGGLGYMTTNTFLLLVIRKKFDLRQKVAIDQSFDRPFLQGSRNLIISIIATSLIFELTGFFLLTNLFSDHDNTIWLALFHSISAWNNAGFSLFSDSLMSYQSSLQANIIFPILIIFGGLGYQAIFEMFMWSKQKFEERVLNKNTEQIIFSLNSKIVSNTTLILLFLGTVAFFLTDFSNARVFGDLPLHERFLGAWFQSVTTRTAGFNSVDISNMTNAGLFITIAFMVIGASPSGTGGGLKTTTLRILINSTISTLKGKTEVIVYERRVPVNLILKAVGVLCASFTLLTTVTALIAITDPNLSFIQILFEVCSAFATVGLSTGITGSLSPLGKLIIIATMYIGRVGILIVINTLVKASPPSLIKYPEENLLVG</sequence>
<feature type="transmembrane region" description="Helical" evidence="10">
    <location>
        <begin position="148"/>
        <end position="167"/>
    </location>
</feature>
<comment type="subcellular location">
    <subcellularLocation>
        <location evidence="1">Cell membrane</location>
        <topology evidence="1">Multi-pass membrane protein</topology>
    </subcellularLocation>
</comment>
<feature type="transmembrane region" description="Helical" evidence="10">
    <location>
        <begin position="7"/>
        <end position="25"/>
    </location>
</feature>
<evidence type="ECO:0000256" key="8">
    <source>
        <dbReference type="ARBA" id="ARBA00023065"/>
    </source>
</evidence>
<feature type="transmembrane region" description="Helical" evidence="10">
    <location>
        <begin position="346"/>
        <end position="370"/>
    </location>
</feature>
<evidence type="ECO:0000256" key="6">
    <source>
        <dbReference type="ARBA" id="ARBA00022958"/>
    </source>
</evidence>
<dbReference type="GO" id="GO:0005886">
    <property type="term" value="C:plasma membrane"/>
    <property type="evidence" value="ECO:0007669"/>
    <property type="project" value="UniProtKB-SubCell"/>
</dbReference>
<keyword evidence="9 10" id="KW-0472">Membrane</keyword>
<evidence type="ECO:0000256" key="7">
    <source>
        <dbReference type="ARBA" id="ARBA00022989"/>
    </source>
</evidence>
<evidence type="ECO:0000256" key="1">
    <source>
        <dbReference type="ARBA" id="ARBA00004651"/>
    </source>
</evidence>
<dbReference type="NCBIfam" id="TIGR00933">
    <property type="entry name" value="2a38"/>
    <property type="match status" value="1"/>
</dbReference>
<evidence type="ECO:0000313" key="11">
    <source>
        <dbReference type="EMBL" id="QDZ41260.1"/>
    </source>
</evidence>